<feature type="non-terminal residue" evidence="1">
    <location>
        <position position="167"/>
    </location>
</feature>
<dbReference type="Proteomes" id="UP000591131">
    <property type="component" value="Unassembled WGS sequence"/>
</dbReference>
<comment type="caution">
    <text evidence="1">The sequence shown here is derived from an EMBL/GenBank/DDBJ whole genome shotgun (WGS) entry which is preliminary data.</text>
</comment>
<protein>
    <submittedName>
        <fullName evidence="1">Uncharacterized protein</fullName>
    </submittedName>
</protein>
<feature type="non-terminal residue" evidence="1">
    <location>
        <position position="1"/>
    </location>
</feature>
<name>A0A7J6KII3_PERCH</name>
<keyword evidence="2" id="KW-1185">Reference proteome</keyword>
<dbReference type="EMBL" id="JAAPAO010003386">
    <property type="protein sequence ID" value="KAF4646499.1"/>
    <property type="molecule type" value="Genomic_DNA"/>
</dbReference>
<gene>
    <name evidence="1" type="ORF">FOL47_006082</name>
</gene>
<accession>A0A7J6KII3</accession>
<proteinExistence type="predicted"/>
<organism evidence="1 2">
    <name type="scientific">Perkinsus chesapeaki</name>
    <name type="common">Clam parasite</name>
    <name type="synonym">Perkinsus andrewsi</name>
    <dbReference type="NCBI Taxonomy" id="330153"/>
    <lineage>
        <taxon>Eukaryota</taxon>
        <taxon>Sar</taxon>
        <taxon>Alveolata</taxon>
        <taxon>Perkinsozoa</taxon>
        <taxon>Perkinsea</taxon>
        <taxon>Perkinsida</taxon>
        <taxon>Perkinsidae</taxon>
        <taxon>Perkinsus</taxon>
    </lineage>
</organism>
<reference evidence="1 2" key="1">
    <citation type="submission" date="2020-04" db="EMBL/GenBank/DDBJ databases">
        <title>Perkinsus chesapeaki whole genome sequence.</title>
        <authorList>
            <person name="Bogema D.R."/>
        </authorList>
    </citation>
    <scope>NUCLEOTIDE SEQUENCE [LARGE SCALE GENOMIC DNA]</scope>
    <source>
        <strain evidence="1">ATCC PRA-425</strain>
    </source>
</reference>
<evidence type="ECO:0000313" key="2">
    <source>
        <dbReference type="Proteomes" id="UP000591131"/>
    </source>
</evidence>
<dbReference type="OrthoDB" id="8065733at2759"/>
<sequence length="167" mass="18006">LRGPPMGAPHAPFCLEDAMQRLRVLAKHKLPSWVLQLIESAIAAKSPLPVHYEPYMDDIICGATGTELLVLIIDALLLAADLRGFAAQPAKRQVGPPSEGSDPKHVLGCLWFSDDTIGPQAPPVTSLPTFVLLPDEYAVDTGCGQKSVCSTTRRDLLSVINSHYDPL</sequence>
<dbReference type="AlphaFoldDB" id="A0A7J6KII3"/>
<evidence type="ECO:0000313" key="1">
    <source>
        <dbReference type="EMBL" id="KAF4646499.1"/>
    </source>
</evidence>